<feature type="binding site" evidence="12">
    <location>
        <position position="75"/>
    </location>
    <ligand>
        <name>UDP-N-acetyl-alpha-D-glucosamine</name>
        <dbReference type="ChEBI" id="CHEBI:57705"/>
    </ligand>
</feature>
<keyword evidence="7 12" id="KW-0573">Peptidoglycan synthesis</keyword>
<dbReference type="SUPFAM" id="SSF55205">
    <property type="entry name" value="EPT/RTPC-like"/>
    <property type="match status" value="1"/>
</dbReference>
<sequence length="400" mass="43635">MGAKNAALKVFAASILFDDSIQIDNVPIIEDIARMRELLSRLGVRTEQTAERSFRLKPLFPLNTDLPDEIAKKLRSSIVLTGPILAKEGRVSFPHPGGCVIGERPIDIFLEGFEKMGAKVKTIDRRYVISADRLRPAEIVFKAPSVTATETLMMAAVLIPGETILHNAACEPEIVALADFLNESGANIKGAGSHTIAIKGVDSLKAEKPYQTPADRIEAGSFAILAAICGKDIEIAGCRPEHLKVFLRVLKNIGVEIEEAKNSIRVKKSGNLRAINIKTAEYPGVPTDLQSPLSVLLTQANGKSLIFETIFEGRLDYLNELSRMGADVTVCDPHRAIISGPSGLRGREMESPDLRAGLAFIIAALVAKGKSIIHNVYNIDRGYERIEERLRQLGADIKRI</sequence>
<evidence type="ECO:0000256" key="6">
    <source>
        <dbReference type="ARBA" id="ARBA00022960"/>
    </source>
</evidence>
<dbReference type="CDD" id="cd01555">
    <property type="entry name" value="UdpNAET"/>
    <property type="match status" value="1"/>
</dbReference>
<reference evidence="14 15" key="1">
    <citation type="journal article" date="2016" name="Nat. Commun.">
        <title>Thousands of microbial genomes shed light on interconnected biogeochemical processes in an aquifer system.</title>
        <authorList>
            <person name="Anantharaman K."/>
            <person name="Brown C.T."/>
            <person name="Hug L.A."/>
            <person name="Sharon I."/>
            <person name="Castelle C.J."/>
            <person name="Probst A.J."/>
            <person name="Thomas B.C."/>
            <person name="Singh A."/>
            <person name="Wilkins M.J."/>
            <person name="Karaoz U."/>
            <person name="Brodie E.L."/>
            <person name="Williams K.H."/>
            <person name="Hubbard S.S."/>
            <person name="Banfield J.F."/>
        </authorList>
    </citation>
    <scope>NUCLEOTIDE SEQUENCE [LARGE SCALE GENOMIC DNA]</scope>
</reference>
<evidence type="ECO:0000256" key="9">
    <source>
        <dbReference type="ARBA" id="ARBA00023316"/>
    </source>
</evidence>
<dbReference type="UniPathway" id="UPA00219"/>
<feature type="binding site" evidence="12">
    <location>
        <begin position="4"/>
        <end position="5"/>
    </location>
    <ligand>
        <name>phosphoenolpyruvate</name>
        <dbReference type="ChEBI" id="CHEBI:58702"/>
    </ligand>
</feature>
<keyword evidence="5 12" id="KW-0808">Transferase</keyword>
<dbReference type="InterPro" id="IPR036968">
    <property type="entry name" value="Enolpyruvate_Tfrase_sf"/>
</dbReference>
<dbReference type="EMBL" id="MHRA01000024">
    <property type="protein sequence ID" value="OHA15334.1"/>
    <property type="molecule type" value="Genomic_DNA"/>
</dbReference>
<gene>
    <name evidence="12" type="primary">murA</name>
    <name evidence="14" type="ORF">A3A10_01885</name>
</gene>
<evidence type="ECO:0000256" key="4">
    <source>
        <dbReference type="ARBA" id="ARBA00022618"/>
    </source>
</evidence>
<keyword evidence="4 12" id="KW-0132">Cell division</keyword>
<name>A0A1G2LV18_9BACT</name>
<feature type="modified residue" description="2-(S-cysteinyl)pyruvic acid O-phosphothioketal" evidence="12">
    <location>
        <position position="99"/>
    </location>
</feature>
<keyword evidence="12" id="KW-0670">Pyruvate</keyword>
<dbReference type="InterPro" id="IPR050068">
    <property type="entry name" value="MurA_subfamily"/>
</dbReference>
<comment type="catalytic activity">
    <reaction evidence="11 12">
        <text>phosphoenolpyruvate + UDP-N-acetyl-alpha-D-glucosamine = UDP-N-acetyl-3-O-(1-carboxyvinyl)-alpha-D-glucosamine + phosphate</text>
        <dbReference type="Rhea" id="RHEA:18681"/>
        <dbReference type="ChEBI" id="CHEBI:43474"/>
        <dbReference type="ChEBI" id="CHEBI:57705"/>
        <dbReference type="ChEBI" id="CHEBI:58702"/>
        <dbReference type="ChEBI" id="CHEBI:68483"/>
        <dbReference type="EC" id="2.5.1.7"/>
    </reaction>
</comment>
<dbReference type="GO" id="GO:0009252">
    <property type="term" value="P:peptidoglycan biosynthetic process"/>
    <property type="evidence" value="ECO:0007669"/>
    <property type="project" value="UniProtKB-UniRule"/>
</dbReference>
<evidence type="ECO:0000256" key="11">
    <source>
        <dbReference type="ARBA" id="ARBA00047527"/>
    </source>
</evidence>
<keyword evidence="6 12" id="KW-0133">Cell shape</keyword>
<dbReference type="Pfam" id="PF00275">
    <property type="entry name" value="EPSP_synthase"/>
    <property type="match status" value="1"/>
</dbReference>
<evidence type="ECO:0000256" key="7">
    <source>
        <dbReference type="ARBA" id="ARBA00022984"/>
    </source>
</evidence>
<comment type="caution">
    <text evidence="14">The sequence shown here is derived from an EMBL/GenBank/DDBJ whole genome shotgun (WGS) entry which is preliminary data.</text>
</comment>
<dbReference type="GO" id="GO:0051301">
    <property type="term" value="P:cell division"/>
    <property type="evidence" value="ECO:0007669"/>
    <property type="project" value="UniProtKB-KW"/>
</dbReference>
<evidence type="ECO:0000256" key="10">
    <source>
        <dbReference type="ARBA" id="ARBA00038367"/>
    </source>
</evidence>
<protein>
    <recommendedName>
        <fullName evidence="12">UDP-N-acetylglucosamine 1-carboxyvinyltransferase</fullName>
        <ecNumber evidence="12">2.5.1.7</ecNumber>
    </recommendedName>
    <alternativeName>
        <fullName evidence="12">Enoylpyruvate transferase</fullName>
    </alternativeName>
    <alternativeName>
        <fullName evidence="12">UDP-N-acetylglucosamine enolpyruvyl transferase</fullName>
        <shortName evidence="12">EPT</shortName>
    </alternativeName>
</protein>
<feature type="binding site" evidence="12">
    <location>
        <position position="310"/>
    </location>
    <ligand>
        <name>UDP-N-acetyl-alpha-D-glucosamine</name>
        <dbReference type="ChEBI" id="CHEBI:57705"/>
    </ligand>
</feature>
<keyword evidence="9 12" id="KW-0961">Cell wall biogenesis/degradation</keyword>
<feature type="active site" description="Proton donor" evidence="12">
    <location>
        <position position="99"/>
    </location>
</feature>
<keyword evidence="3 12" id="KW-0963">Cytoplasm</keyword>
<evidence type="ECO:0000313" key="14">
    <source>
        <dbReference type="EMBL" id="OHA15334.1"/>
    </source>
</evidence>
<evidence type="ECO:0000256" key="8">
    <source>
        <dbReference type="ARBA" id="ARBA00023306"/>
    </source>
</evidence>
<dbReference type="PANTHER" id="PTHR43783">
    <property type="entry name" value="UDP-N-ACETYLGLUCOSAMINE 1-CARBOXYVINYLTRANSFERASE"/>
    <property type="match status" value="1"/>
</dbReference>
<comment type="pathway">
    <text evidence="2 12">Cell wall biogenesis; peptidoglycan biosynthesis.</text>
</comment>
<comment type="function">
    <text evidence="12">Cell wall formation. Adds enolpyruvyl to UDP-N-acetylglucosamine.</text>
</comment>
<evidence type="ECO:0000256" key="5">
    <source>
        <dbReference type="ARBA" id="ARBA00022679"/>
    </source>
</evidence>
<dbReference type="NCBIfam" id="NF006873">
    <property type="entry name" value="PRK09369.1"/>
    <property type="match status" value="1"/>
</dbReference>
<organism evidence="14 15">
    <name type="scientific">Candidatus Tagabacteria bacterium RIFCSPLOWO2_01_FULL_42_9</name>
    <dbReference type="NCBI Taxonomy" id="1802296"/>
    <lineage>
        <taxon>Bacteria</taxon>
        <taxon>Candidatus Tagaibacteriota</taxon>
    </lineage>
</organism>
<comment type="subcellular location">
    <subcellularLocation>
        <location evidence="1 12">Cytoplasm</location>
    </subcellularLocation>
</comment>
<dbReference type="HAMAP" id="MF_00111">
    <property type="entry name" value="MurA"/>
    <property type="match status" value="1"/>
</dbReference>
<feature type="binding site" evidence="12">
    <location>
        <position position="288"/>
    </location>
    <ligand>
        <name>UDP-N-acetyl-alpha-D-glucosamine</name>
        <dbReference type="ChEBI" id="CHEBI:57705"/>
    </ligand>
</feature>
<dbReference type="GO" id="GO:0008360">
    <property type="term" value="P:regulation of cell shape"/>
    <property type="evidence" value="ECO:0007669"/>
    <property type="project" value="UniProtKB-KW"/>
</dbReference>
<evidence type="ECO:0000256" key="12">
    <source>
        <dbReference type="HAMAP-Rule" id="MF_00111"/>
    </source>
</evidence>
<keyword evidence="8 12" id="KW-0131">Cell cycle</keyword>
<proteinExistence type="inferred from homology"/>
<dbReference type="InterPro" id="IPR013792">
    <property type="entry name" value="RNA3'P_cycl/enolpyr_Trfase_a/b"/>
</dbReference>
<dbReference type="NCBIfam" id="TIGR01072">
    <property type="entry name" value="murA"/>
    <property type="match status" value="1"/>
</dbReference>
<dbReference type="EC" id="2.5.1.7" evidence="12"/>
<evidence type="ECO:0000256" key="3">
    <source>
        <dbReference type="ARBA" id="ARBA00022490"/>
    </source>
</evidence>
<dbReference type="GO" id="GO:0019277">
    <property type="term" value="P:UDP-N-acetylgalactosamine biosynthetic process"/>
    <property type="evidence" value="ECO:0007669"/>
    <property type="project" value="InterPro"/>
</dbReference>
<dbReference type="GO" id="GO:0071555">
    <property type="term" value="P:cell wall organization"/>
    <property type="evidence" value="ECO:0007669"/>
    <property type="project" value="UniProtKB-KW"/>
</dbReference>
<feature type="domain" description="Enolpyruvate transferase" evidence="13">
    <location>
        <begin position="2"/>
        <end position="390"/>
    </location>
</feature>
<evidence type="ECO:0000256" key="2">
    <source>
        <dbReference type="ARBA" id="ARBA00004752"/>
    </source>
</evidence>
<dbReference type="AlphaFoldDB" id="A0A1G2LV18"/>
<evidence type="ECO:0000313" key="15">
    <source>
        <dbReference type="Proteomes" id="UP000178116"/>
    </source>
</evidence>
<dbReference type="PANTHER" id="PTHR43783:SF1">
    <property type="entry name" value="UDP-N-ACETYLGLUCOSAMINE 1-CARBOXYVINYLTRANSFERASE"/>
    <property type="match status" value="1"/>
</dbReference>
<evidence type="ECO:0000256" key="1">
    <source>
        <dbReference type="ARBA" id="ARBA00004496"/>
    </source>
</evidence>
<comment type="caution">
    <text evidence="12">Lacks conserved residue(s) required for the propagation of feature annotation.</text>
</comment>
<evidence type="ECO:0000259" key="13">
    <source>
        <dbReference type="Pfam" id="PF00275"/>
    </source>
</evidence>
<dbReference type="InterPro" id="IPR005750">
    <property type="entry name" value="UDP_GlcNAc_COvinyl_MurA"/>
</dbReference>
<accession>A0A1G2LV18</accession>
<dbReference type="InterPro" id="IPR001986">
    <property type="entry name" value="Enolpyruvate_Tfrase_dom"/>
</dbReference>
<comment type="similarity">
    <text evidence="10 12">Belongs to the EPSP synthase family. MurA subfamily.</text>
</comment>
<dbReference type="GO" id="GO:0008760">
    <property type="term" value="F:UDP-N-acetylglucosamine 1-carboxyvinyltransferase activity"/>
    <property type="evidence" value="ECO:0007669"/>
    <property type="project" value="UniProtKB-UniRule"/>
</dbReference>
<dbReference type="Gene3D" id="3.65.10.10">
    <property type="entry name" value="Enolpyruvate transferase domain"/>
    <property type="match status" value="2"/>
</dbReference>
<dbReference type="GO" id="GO:0005737">
    <property type="term" value="C:cytoplasm"/>
    <property type="evidence" value="ECO:0007669"/>
    <property type="project" value="UniProtKB-SubCell"/>
</dbReference>
<dbReference type="Proteomes" id="UP000178116">
    <property type="component" value="Unassembled WGS sequence"/>
</dbReference>